<name>A0A8S5S126_9CAUD</name>
<accession>A0A8S5S126</accession>
<organism evidence="1">
    <name type="scientific">Podoviridae sp. ct8Lf7</name>
    <dbReference type="NCBI Taxonomy" id="2827723"/>
    <lineage>
        <taxon>Viruses</taxon>
        <taxon>Duplodnaviria</taxon>
        <taxon>Heunggongvirae</taxon>
        <taxon>Uroviricota</taxon>
        <taxon>Caudoviricetes</taxon>
    </lineage>
</organism>
<protein>
    <submittedName>
        <fullName evidence="1">Uncharacterized protein</fullName>
    </submittedName>
</protein>
<evidence type="ECO:0000313" key="1">
    <source>
        <dbReference type="EMBL" id="DAF44386.1"/>
    </source>
</evidence>
<reference evidence="1" key="1">
    <citation type="journal article" date="2021" name="Proc. Natl. Acad. Sci. U.S.A.">
        <title>A Catalog of Tens of Thousands of Viruses from Human Metagenomes Reveals Hidden Associations with Chronic Diseases.</title>
        <authorList>
            <person name="Tisza M.J."/>
            <person name="Buck C.B."/>
        </authorList>
    </citation>
    <scope>NUCLEOTIDE SEQUENCE</scope>
    <source>
        <strain evidence="1">Ct8Lf7</strain>
    </source>
</reference>
<dbReference type="EMBL" id="BK032511">
    <property type="protein sequence ID" value="DAF44386.1"/>
    <property type="molecule type" value="Genomic_DNA"/>
</dbReference>
<proteinExistence type="predicted"/>
<sequence>MTMHTKHQEVLLYLEEEKQFRKNLSYIFIGKLI</sequence>